<accession>A0A1I2BZF0</accession>
<dbReference type="Gene3D" id="2.60.40.10">
    <property type="entry name" value="Immunoglobulins"/>
    <property type="match status" value="1"/>
</dbReference>
<dbReference type="SUPFAM" id="SSF63825">
    <property type="entry name" value="YWTD domain"/>
    <property type="match status" value="1"/>
</dbReference>
<dbReference type="FunFam" id="2.60.40.10:FF:000791">
    <property type="entry name" value="Two-component system sensor histidine kinase/response regulator"/>
    <property type="match status" value="1"/>
</dbReference>
<keyword evidence="1" id="KW-0597">Phosphoprotein</keyword>
<evidence type="ECO:0000256" key="2">
    <source>
        <dbReference type="SAM" id="Coils"/>
    </source>
</evidence>
<dbReference type="InterPro" id="IPR013783">
    <property type="entry name" value="Ig-like_fold"/>
</dbReference>
<dbReference type="InterPro" id="IPR001932">
    <property type="entry name" value="PPM-type_phosphatase-like_dom"/>
</dbReference>
<dbReference type="InterPro" id="IPR036457">
    <property type="entry name" value="PPM-type-like_dom_sf"/>
</dbReference>
<dbReference type="Gene3D" id="3.60.40.10">
    <property type="entry name" value="PPM-type phosphatase domain"/>
    <property type="match status" value="1"/>
</dbReference>
<dbReference type="AlphaFoldDB" id="A0A1I2BZF0"/>
<gene>
    <name evidence="4" type="ORF">SAMN04488541_10046</name>
</gene>
<feature type="coiled-coil region" evidence="2">
    <location>
        <begin position="806"/>
        <end position="876"/>
    </location>
</feature>
<evidence type="ECO:0000313" key="4">
    <source>
        <dbReference type="EMBL" id="SFE61394.1"/>
    </source>
</evidence>
<dbReference type="RefSeq" id="WP_091539730.1">
    <property type="nucleotide sequence ID" value="NZ_FONY01000004.1"/>
</dbReference>
<keyword evidence="5" id="KW-1185">Reference proteome</keyword>
<evidence type="ECO:0000259" key="3">
    <source>
        <dbReference type="SMART" id="SM00331"/>
    </source>
</evidence>
<dbReference type="Pfam" id="PF07228">
    <property type="entry name" value="SpoIIE"/>
    <property type="match status" value="1"/>
</dbReference>
<dbReference type="SMART" id="SM00331">
    <property type="entry name" value="PP2C_SIG"/>
    <property type="match status" value="1"/>
</dbReference>
<dbReference type="InterPro" id="IPR011123">
    <property type="entry name" value="Y_Y_Y"/>
</dbReference>
<proteinExistence type="predicted"/>
<dbReference type="InterPro" id="IPR015943">
    <property type="entry name" value="WD40/YVTN_repeat-like_dom_sf"/>
</dbReference>
<dbReference type="PANTHER" id="PTHR43547:SF2">
    <property type="entry name" value="HYBRID SIGNAL TRANSDUCTION HISTIDINE KINASE C"/>
    <property type="match status" value="1"/>
</dbReference>
<keyword evidence="2" id="KW-0175">Coiled coil</keyword>
<dbReference type="SUPFAM" id="SSF63829">
    <property type="entry name" value="Calcium-dependent phosphotriesterase"/>
    <property type="match status" value="2"/>
</dbReference>
<dbReference type="EMBL" id="FONY01000004">
    <property type="protein sequence ID" value="SFE61394.1"/>
    <property type="molecule type" value="Genomic_DNA"/>
</dbReference>
<dbReference type="SUPFAM" id="SSF81606">
    <property type="entry name" value="PP2C-like"/>
    <property type="match status" value="1"/>
</dbReference>
<dbReference type="OrthoDB" id="9809670at2"/>
<dbReference type="Proteomes" id="UP000199513">
    <property type="component" value="Unassembled WGS sequence"/>
</dbReference>
<dbReference type="Pfam" id="PF07495">
    <property type="entry name" value="Y_Y_Y"/>
    <property type="match status" value="1"/>
</dbReference>
<name>A0A1I2BZF0_9BACT</name>
<feature type="domain" description="PPM-type phosphatase" evidence="3">
    <location>
        <begin position="933"/>
        <end position="1144"/>
    </location>
</feature>
<evidence type="ECO:0000313" key="5">
    <source>
        <dbReference type="Proteomes" id="UP000199513"/>
    </source>
</evidence>
<organism evidence="4 5">
    <name type="scientific">Thermoflexibacter ruber</name>
    <dbReference type="NCBI Taxonomy" id="1003"/>
    <lineage>
        <taxon>Bacteria</taxon>
        <taxon>Pseudomonadati</taxon>
        <taxon>Bacteroidota</taxon>
        <taxon>Cytophagia</taxon>
        <taxon>Cytophagales</taxon>
        <taxon>Thermoflexibacteraceae</taxon>
        <taxon>Thermoflexibacter</taxon>
    </lineage>
</organism>
<dbReference type="PANTHER" id="PTHR43547">
    <property type="entry name" value="TWO-COMPONENT HISTIDINE KINASE"/>
    <property type="match status" value="1"/>
</dbReference>
<sequence>MRKFILLICFQLLIFVFAQGQIVKFWHLNVKQGLSTNSVTCFLQDSQGFMWVGTQDGLNRYNGYTFEVYRHETQNPYSLTSNYINYLYEDSYGTIWVATESGGILSYNAKLNRFNRINIKGGSNYSTYFYEDSEKNFWASLGNSLYKQNRQTGEFIALPSFTNVNIVSFIQIDTHQFFVATDGDGFFLLDVKTNQFKHFLHEEKNENSLCNNNIMSIFKDMEGKIWIGTSHGLDRFDLQNFSFTHFKQGVDKGKSLLTAPVRVIHGWGKDILFSSENGGLSKLDLSTMRFTHYLHDENNPESLSDNSVWAIHVDKQNRIWVGTFSSGISIADPHKEKFSKPDVILKNKTVNALLKDSKNRLWIGTEGGLVVKAGNKTYYYHHDPKQKNSLPNDPVLAVYEDLQQRIWVGTWGGGLSLFDESKKTFFSYEVGYQSERQLNNPNIFEIVQSTKNKQFFMASFGGMIVMESENPPIFKAYANDPSNPNSISGNYLMSIYEDSKGNLWVGSTGGLNHFDYATQKFTRYTHQEEDTNSLSNSYIKCVLEDSKGRLWVGTADGLNQMLPNGKFLRYTTQDGLPNNAINSILEDNKGNLWLSTNLGLCCFNPETKKCRNYDESDGLQSNQFKADSRFKAKDGQLFFGGVEGFNAFYPDSIKDNPYLPKVLITGLKIFNKPVNIGDYDSLLKQHISQTKEITLSHEHAVFSLDFVALNFTLSNKNQYAYKLEPLEKEWNEVGNQRSATYTSLNAGTYIFSVKASNNDGLWNEEGTSLKIIVLPPWWETWWFRTIVFLIIGVSIITYNRLRVKALEKQNIKLERLVVERTKALQQANEAIKTKNEELQASEEELRQNMEELEANQEELKAQKEQLENAFAQLHYQNTKVQDSIRYAERIQQAILPHEDTLASAFQEHFIIYKPKDVVSGDFYWYFEVNTTTNDQLLQQETVNQQQGTIKKFLAVVDCTGHGVPGAFMSMIGNTLLREIIESKHIHEPAHILNELNQRIMTSLNRRDKHFQDGMDIALCVMRYTDNDKIHLKFAGAKRPLLYFKDSLQEIRLDHTSIGHKIDVKYQQKELVLEKDTILYLTTDGWMDSINQERQRFGSQRFKAMLSQGAFLPFPTQHEFFLKELEDYQKDAEQRDDILFLAVKL</sequence>
<protein>
    <submittedName>
        <fullName evidence="4">Ligand-binding sensor domain-containing protein</fullName>
    </submittedName>
</protein>
<dbReference type="STRING" id="1003.SAMN04488541_10046"/>
<dbReference type="Gene3D" id="2.130.10.10">
    <property type="entry name" value="YVTN repeat-like/Quinoprotein amine dehydrogenase"/>
    <property type="match status" value="3"/>
</dbReference>
<evidence type="ECO:0000256" key="1">
    <source>
        <dbReference type="ARBA" id="ARBA00022553"/>
    </source>
</evidence>
<dbReference type="InterPro" id="IPR011110">
    <property type="entry name" value="Reg_prop"/>
</dbReference>
<reference evidence="5" key="1">
    <citation type="submission" date="2016-10" db="EMBL/GenBank/DDBJ databases">
        <authorList>
            <person name="Varghese N."/>
            <person name="Submissions S."/>
        </authorList>
    </citation>
    <scope>NUCLEOTIDE SEQUENCE [LARGE SCALE GENOMIC DNA]</scope>
    <source>
        <strain>GEY</strain>
        <strain evidence="5">DSM 9560</strain>
    </source>
</reference>
<dbReference type="Pfam" id="PF07494">
    <property type="entry name" value="Reg_prop"/>
    <property type="match status" value="8"/>
</dbReference>
<dbReference type="GO" id="GO:0000155">
    <property type="term" value="F:phosphorelay sensor kinase activity"/>
    <property type="evidence" value="ECO:0007669"/>
    <property type="project" value="TreeGrafter"/>
</dbReference>